<dbReference type="Pfam" id="PF14291">
    <property type="entry name" value="DUF4371"/>
    <property type="match status" value="1"/>
</dbReference>
<dbReference type="Pfam" id="PF05699">
    <property type="entry name" value="Dimer_Tnp_hAT"/>
    <property type="match status" value="1"/>
</dbReference>
<accession>A0ABM1LHQ2</accession>
<name>A0ABM1LHQ2_PRUMU</name>
<dbReference type="SUPFAM" id="SSF53098">
    <property type="entry name" value="Ribonuclease H-like"/>
    <property type="match status" value="1"/>
</dbReference>
<dbReference type="InterPro" id="IPR012337">
    <property type="entry name" value="RNaseH-like_sf"/>
</dbReference>
<reference evidence="4" key="2">
    <citation type="submission" date="2025-08" db="UniProtKB">
        <authorList>
            <consortium name="RefSeq"/>
        </authorList>
    </citation>
    <scope>IDENTIFICATION</scope>
</reference>
<dbReference type="Proteomes" id="UP000694861">
    <property type="component" value="Linkage group LG2"/>
</dbReference>
<dbReference type="InterPro" id="IPR008906">
    <property type="entry name" value="HATC_C_dom"/>
</dbReference>
<keyword evidence="3" id="KW-1185">Reference proteome</keyword>
<evidence type="ECO:0000259" key="2">
    <source>
        <dbReference type="Pfam" id="PF14291"/>
    </source>
</evidence>
<dbReference type="InterPro" id="IPR055298">
    <property type="entry name" value="AtLOH3-like"/>
</dbReference>
<evidence type="ECO:0000313" key="4">
    <source>
        <dbReference type="RefSeq" id="XP_016646929.1"/>
    </source>
</evidence>
<gene>
    <name evidence="4" type="primary">LOC107880242</name>
</gene>
<protein>
    <submittedName>
        <fullName evidence="4">Zinc finger MYM-type protein 1-like</fullName>
    </submittedName>
</protein>
<dbReference type="InterPro" id="IPR025398">
    <property type="entry name" value="DUF4371"/>
</dbReference>
<sequence>MVDEACDVSIKEQMAIVLRYVNDKGQIIERFVRVQHVTDTTSSVLKEAIDEFFSSANLSFSKLRRQGYDGASNMRGEFNGLKTKILREQPCAFYVHCFARQLQLALVVVAKKNVDVNSFFTTANSLVNVVEASCKRRDALRAQYQEELVRAFEEDCLITGRGLNQETTLKRARDTRWNSHYAILGITNTLSLALQKKDQDIVSAMSLVTTCKENLQFMRDNEFEELVEQASLFCYKHDITVPTINEEYVIPGRLRCHAPMKTNYHRYRVEIFIHVIDGQLAELNDRFNEVSTELLTCLACLCPKINFVAFDKRKLVRLAQFYPDDFSDRDLLMLEDQLGVYVHHMRSSIDFSQLEGISSLAEKMVEKGMHEIFPYVYLHFTLALVLPVATTSVERVFSAMNIIKNQLRNRMGDQWLNNSLIVYIERDVFACIDNETIMQRFQNMKTRRGQL</sequence>
<dbReference type="GeneID" id="107880242"/>
<evidence type="ECO:0000259" key="1">
    <source>
        <dbReference type="Pfam" id="PF05699"/>
    </source>
</evidence>
<feature type="domain" description="DUF4371" evidence="2">
    <location>
        <begin position="1"/>
        <end position="80"/>
    </location>
</feature>
<reference evidence="3" key="1">
    <citation type="journal article" date="2012" name="Nat. Commun.">
        <title>The genome of Prunus mume.</title>
        <authorList>
            <person name="Zhang Q."/>
            <person name="Chen W."/>
            <person name="Sun L."/>
            <person name="Zhao F."/>
            <person name="Huang B."/>
            <person name="Yang W."/>
            <person name="Tao Y."/>
            <person name="Wang J."/>
            <person name="Yuan Z."/>
            <person name="Fan G."/>
            <person name="Xing Z."/>
            <person name="Han C."/>
            <person name="Pan H."/>
            <person name="Zhong X."/>
            <person name="Shi W."/>
            <person name="Liang X."/>
            <person name="Du D."/>
            <person name="Sun F."/>
            <person name="Xu Z."/>
            <person name="Hao R."/>
            <person name="Lv T."/>
            <person name="Lv Y."/>
            <person name="Zheng Z."/>
            <person name="Sun M."/>
            <person name="Luo L."/>
            <person name="Cai M."/>
            <person name="Gao Y."/>
            <person name="Wang J."/>
            <person name="Yin Y."/>
            <person name="Xu X."/>
            <person name="Cheng T."/>
            <person name="Wang J."/>
        </authorList>
    </citation>
    <scope>NUCLEOTIDE SEQUENCE [LARGE SCALE GENOMIC DNA]</scope>
</reference>
<feature type="domain" description="HAT C-terminal dimerisation" evidence="1">
    <location>
        <begin position="368"/>
        <end position="427"/>
    </location>
</feature>
<dbReference type="PANTHER" id="PTHR11697">
    <property type="entry name" value="GENERAL TRANSCRIPTION FACTOR 2-RELATED ZINC FINGER PROTEIN"/>
    <property type="match status" value="1"/>
</dbReference>
<organism evidence="3 4">
    <name type="scientific">Prunus mume</name>
    <name type="common">Japanese apricot</name>
    <name type="synonym">Armeniaca mume</name>
    <dbReference type="NCBI Taxonomy" id="102107"/>
    <lineage>
        <taxon>Eukaryota</taxon>
        <taxon>Viridiplantae</taxon>
        <taxon>Streptophyta</taxon>
        <taxon>Embryophyta</taxon>
        <taxon>Tracheophyta</taxon>
        <taxon>Spermatophyta</taxon>
        <taxon>Magnoliopsida</taxon>
        <taxon>eudicotyledons</taxon>
        <taxon>Gunneridae</taxon>
        <taxon>Pentapetalae</taxon>
        <taxon>rosids</taxon>
        <taxon>fabids</taxon>
        <taxon>Rosales</taxon>
        <taxon>Rosaceae</taxon>
        <taxon>Amygdaloideae</taxon>
        <taxon>Amygdaleae</taxon>
        <taxon>Prunus</taxon>
    </lineage>
</organism>
<evidence type="ECO:0000313" key="3">
    <source>
        <dbReference type="Proteomes" id="UP000694861"/>
    </source>
</evidence>
<dbReference type="RefSeq" id="XP_016646929.1">
    <property type="nucleotide sequence ID" value="XM_016791443.1"/>
</dbReference>
<proteinExistence type="predicted"/>
<dbReference type="PANTHER" id="PTHR11697:SF230">
    <property type="entry name" value="ZINC FINGER, MYM DOMAIN CONTAINING 1"/>
    <property type="match status" value="1"/>
</dbReference>